<evidence type="ECO:0000256" key="12">
    <source>
        <dbReference type="ARBA" id="ARBA00048138"/>
    </source>
</evidence>
<dbReference type="GO" id="GO:0006564">
    <property type="term" value="P:L-serine biosynthetic process"/>
    <property type="evidence" value="ECO:0007669"/>
    <property type="project" value="UniProtKB-KW"/>
</dbReference>
<evidence type="ECO:0000256" key="2">
    <source>
        <dbReference type="ARBA" id="ARBA00005135"/>
    </source>
</evidence>
<dbReference type="PANTHER" id="PTHR43344">
    <property type="entry name" value="PHOSPHOSERINE PHOSPHATASE"/>
    <property type="match status" value="1"/>
</dbReference>
<dbReference type="CDD" id="cd07500">
    <property type="entry name" value="HAD_PSP"/>
    <property type="match status" value="1"/>
</dbReference>
<dbReference type="SFLD" id="SFLDG01136">
    <property type="entry name" value="C1.6:_Phosphoserine_Phosphatas"/>
    <property type="match status" value="1"/>
</dbReference>
<evidence type="ECO:0000256" key="7">
    <source>
        <dbReference type="ARBA" id="ARBA00022723"/>
    </source>
</evidence>
<comment type="caution">
    <text evidence="15">The sequence shown here is derived from an EMBL/GenBank/DDBJ whole genome shotgun (WGS) entry which is preliminary data.</text>
</comment>
<comment type="pathway">
    <text evidence="2">Amino-acid biosynthesis; L-serine biosynthesis; L-serine from 3-phospho-D-glycerate: step 3/3.</text>
</comment>
<name>A0A316FT27_9GAMM</name>
<organism evidence="15 16">
    <name type="scientific">Pleionea mediterranea</name>
    <dbReference type="NCBI Taxonomy" id="523701"/>
    <lineage>
        <taxon>Bacteria</taxon>
        <taxon>Pseudomonadati</taxon>
        <taxon>Pseudomonadota</taxon>
        <taxon>Gammaproteobacteria</taxon>
        <taxon>Oceanospirillales</taxon>
        <taxon>Pleioneaceae</taxon>
        <taxon>Pleionea</taxon>
    </lineage>
</organism>
<dbReference type="Pfam" id="PF00702">
    <property type="entry name" value="Hydrolase"/>
    <property type="match status" value="1"/>
</dbReference>
<comment type="similarity">
    <text evidence="3">Belongs to the HAD-like hydrolase superfamily. SerB family.</text>
</comment>
<dbReference type="NCBIfam" id="TIGR00338">
    <property type="entry name" value="serB"/>
    <property type="match status" value="1"/>
</dbReference>
<sequence>MTESRHNKYFKQVNMRFDEQPNDSERMVSSADTALKMIGNHALTVQIWPVADESEFWKQHSSIQDVLLAASVHEFYQFYDEQQIRLIFNNGNDSDVIESIRHLLSNSDLNYAIRQQKSVLVKPRLLVFDMDSTLIQMECIDELARRCGFYQQVAEITELAMQGKLDFSQSLKQRVALLKDLPLTEVTALASSLPVTSGVTDVVAWAKQNNAKIAVVSGGFIPFVEALKSQLQLDYAFANELEKSGSHLTGKLVGDIVDGEQKRNILLSLQDQLGLTQDEVWAIGDGANDLAMMSSAGLGVAFDAKPAVKKRASAAIVKPDMSELLKLLNAE</sequence>
<evidence type="ECO:0000313" key="15">
    <source>
        <dbReference type="EMBL" id="PWK51911.1"/>
    </source>
</evidence>
<dbReference type="InterPro" id="IPR036412">
    <property type="entry name" value="HAD-like_sf"/>
</dbReference>
<reference evidence="15 16" key="1">
    <citation type="submission" date="2018-05" db="EMBL/GenBank/DDBJ databases">
        <title>Genomic Encyclopedia of Type Strains, Phase IV (KMG-IV): sequencing the most valuable type-strain genomes for metagenomic binning, comparative biology and taxonomic classification.</title>
        <authorList>
            <person name="Goeker M."/>
        </authorList>
    </citation>
    <scope>NUCLEOTIDE SEQUENCE [LARGE SCALE GENOMIC DNA]</scope>
    <source>
        <strain evidence="15 16">DSM 25350</strain>
    </source>
</reference>
<evidence type="ECO:0000256" key="6">
    <source>
        <dbReference type="ARBA" id="ARBA00022605"/>
    </source>
</evidence>
<comment type="catalytic activity">
    <reaction evidence="12">
        <text>O-phospho-L-serine + H2O = L-serine + phosphate</text>
        <dbReference type="Rhea" id="RHEA:21208"/>
        <dbReference type="ChEBI" id="CHEBI:15377"/>
        <dbReference type="ChEBI" id="CHEBI:33384"/>
        <dbReference type="ChEBI" id="CHEBI:43474"/>
        <dbReference type="ChEBI" id="CHEBI:57524"/>
        <dbReference type="EC" id="3.1.3.3"/>
    </reaction>
</comment>
<evidence type="ECO:0000256" key="5">
    <source>
        <dbReference type="ARBA" id="ARBA00015196"/>
    </source>
</evidence>
<dbReference type="SFLD" id="SFLDS00003">
    <property type="entry name" value="Haloacid_Dehalogenase"/>
    <property type="match status" value="1"/>
</dbReference>
<proteinExistence type="inferred from homology"/>
<protein>
    <recommendedName>
        <fullName evidence="5">Phosphoserine phosphatase</fullName>
        <ecNumber evidence="4">3.1.3.3</ecNumber>
    </recommendedName>
    <alternativeName>
        <fullName evidence="11">O-phosphoserine phosphohydrolase</fullName>
    </alternativeName>
</protein>
<keyword evidence="8" id="KW-0378">Hydrolase</keyword>
<dbReference type="PANTHER" id="PTHR43344:SF2">
    <property type="entry name" value="PHOSPHOSERINE PHOSPHATASE"/>
    <property type="match status" value="1"/>
</dbReference>
<keyword evidence="16" id="KW-1185">Reference proteome</keyword>
<feature type="active site" description="Proton donor" evidence="14">
    <location>
        <position position="131"/>
    </location>
</feature>
<accession>A0A316FT27</accession>
<gene>
    <name evidence="15" type="ORF">C8D97_105227</name>
</gene>
<dbReference type="GO" id="GO:0000287">
    <property type="term" value="F:magnesium ion binding"/>
    <property type="evidence" value="ECO:0007669"/>
    <property type="project" value="TreeGrafter"/>
</dbReference>
<keyword evidence="7" id="KW-0479">Metal-binding</keyword>
<evidence type="ECO:0000256" key="10">
    <source>
        <dbReference type="ARBA" id="ARBA00023299"/>
    </source>
</evidence>
<comment type="cofactor">
    <cofactor evidence="1">
        <name>Mg(2+)</name>
        <dbReference type="ChEBI" id="CHEBI:18420"/>
    </cofactor>
</comment>
<comment type="catalytic activity">
    <reaction evidence="13">
        <text>O-phospho-D-serine + H2O = D-serine + phosphate</text>
        <dbReference type="Rhea" id="RHEA:24873"/>
        <dbReference type="ChEBI" id="CHEBI:15377"/>
        <dbReference type="ChEBI" id="CHEBI:35247"/>
        <dbReference type="ChEBI" id="CHEBI:43474"/>
        <dbReference type="ChEBI" id="CHEBI:58680"/>
        <dbReference type="EC" id="3.1.3.3"/>
    </reaction>
</comment>
<feature type="active site" description="Nucleophile" evidence="14">
    <location>
        <position position="129"/>
    </location>
</feature>
<dbReference type="InterPro" id="IPR023214">
    <property type="entry name" value="HAD_sf"/>
</dbReference>
<evidence type="ECO:0000256" key="14">
    <source>
        <dbReference type="PIRSR" id="PIRSR604469-1"/>
    </source>
</evidence>
<dbReference type="SUPFAM" id="SSF56784">
    <property type="entry name" value="HAD-like"/>
    <property type="match status" value="1"/>
</dbReference>
<dbReference type="OrthoDB" id="9792539at2"/>
<dbReference type="UniPathway" id="UPA00135">
    <property type="reaction ID" value="UER00198"/>
</dbReference>
<dbReference type="Gene3D" id="3.40.50.1000">
    <property type="entry name" value="HAD superfamily/HAD-like"/>
    <property type="match status" value="1"/>
</dbReference>
<dbReference type="NCBIfam" id="TIGR01488">
    <property type="entry name" value="HAD-SF-IB"/>
    <property type="match status" value="1"/>
</dbReference>
<evidence type="ECO:0000256" key="3">
    <source>
        <dbReference type="ARBA" id="ARBA00009184"/>
    </source>
</evidence>
<dbReference type="InterPro" id="IPR004469">
    <property type="entry name" value="PSP"/>
</dbReference>
<evidence type="ECO:0000256" key="4">
    <source>
        <dbReference type="ARBA" id="ARBA00012640"/>
    </source>
</evidence>
<keyword evidence="10" id="KW-0718">Serine biosynthesis</keyword>
<evidence type="ECO:0000313" key="16">
    <source>
        <dbReference type="Proteomes" id="UP000245790"/>
    </source>
</evidence>
<dbReference type="GO" id="GO:0005737">
    <property type="term" value="C:cytoplasm"/>
    <property type="evidence" value="ECO:0007669"/>
    <property type="project" value="TreeGrafter"/>
</dbReference>
<evidence type="ECO:0000256" key="11">
    <source>
        <dbReference type="ARBA" id="ARBA00031693"/>
    </source>
</evidence>
<dbReference type="SFLD" id="SFLDF00029">
    <property type="entry name" value="phosphoserine_phosphatase"/>
    <property type="match status" value="1"/>
</dbReference>
<evidence type="ECO:0000256" key="8">
    <source>
        <dbReference type="ARBA" id="ARBA00022801"/>
    </source>
</evidence>
<dbReference type="InterPro" id="IPR050582">
    <property type="entry name" value="HAD-like_SerB"/>
</dbReference>
<dbReference type="Proteomes" id="UP000245790">
    <property type="component" value="Unassembled WGS sequence"/>
</dbReference>
<dbReference type="SFLD" id="SFLDG01137">
    <property type="entry name" value="C1.6.1:_Phosphoserine_Phosphat"/>
    <property type="match status" value="1"/>
</dbReference>
<evidence type="ECO:0000256" key="13">
    <source>
        <dbReference type="ARBA" id="ARBA00048523"/>
    </source>
</evidence>
<dbReference type="RefSeq" id="WP_109763290.1">
    <property type="nucleotide sequence ID" value="NZ_QGGU01000005.1"/>
</dbReference>
<evidence type="ECO:0000256" key="9">
    <source>
        <dbReference type="ARBA" id="ARBA00022842"/>
    </source>
</evidence>
<dbReference type="EC" id="3.1.3.3" evidence="4"/>
<evidence type="ECO:0000256" key="1">
    <source>
        <dbReference type="ARBA" id="ARBA00001946"/>
    </source>
</evidence>
<dbReference type="EMBL" id="QGGU01000005">
    <property type="protein sequence ID" value="PWK51911.1"/>
    <property type="molecule type" value="Genomic_DNA"/>
</dbReference>
<dbReference type="AlphaFoldDB" id="A0A316FT27"/>
<keyword evidence="9" id="KW-0460">Magnesium</keyword>
<dbReference type="GO" id="GO:0036424">
    <property type="term" value="F:L-phosphoserine phosphatase activity"/>
    <property type="evidence" value="ECO:0007669"/>
    <property type="project" value="InterPro"/>
</dbReference>
<keyword evidence="6" id="KW-0028">Amino-acid biosynthesis</keyword>